<dbReference type="CDD" id="cd00586">
    <property type="entry name" value="4HBT"/>
    <property type="match status" value="1"/>
</dbReference>
<protein>
    <submittedName>
        <fullName evidence="3">1,4-dihydroxy-2-naphthoyl-CoA hydrolase</fullName>
    </submittedName>
</protein>
<dbReference type="Pfam" id="PF13279">
    <property type="entry name" value="4HBT_2"/>
    <property type="match status" value="1"/>
</dbReference>
<sequence>MSFQYPLEVRFRDLDGLGHVNNAVYLTYFETLRLHFALELLGVAHLAEVPFILGEISVRFLKPVFFGDQLQGSVDVSRIGHKSFTMIYTIKRGNEIVTQGSTELIWFDYKTQRSVPIPDSFRQQVASYQRP</sequence>
<dbReference type="Proteomes" id="UP001428290">
    <property type="component" value="Unassembled WGS sequence"/>
</dbReference>
<organism evidence="3 4">
    <name type="scientific">Herpetosiphon gulosus</name>
    <dbReference type="NCBI Taxonomy" id="1973496"/>
    <lineage>
        <taxon>Bacteria</taxon>
        <taxon>Bacillati</taxon>
        <taxon>Chloroflexota</taxon>
        <taxon>Chloroflexia</taxon>
        <taxon>Herpetosiphonales</taxon>
        <taxon>Herpetosiphonaceae</taxon>
        <taxon>Herpetosiphon</taxon>
    </lineage>
</organism>
<dbReference type="PANTHER" id="PTHR31793">
    <property type="entry name" value="4-HYDROXYBENZOYL-COA THIOESTERASE FAMILY MEMBER"/>
    <property type="match status" value="1"/>
</dbReference>
<dbReference type="InterPro" id="IPR050563">
    <property type="entry name" value="4-hydroxybenzoyl-CoA_TE"/>
</dbReference>
<reference evidence="3 4" key="1">
    <citation type="submission" date="2024-02" db="EMBL/GenBank/DDBJ databases">
        <title>Herpetosiphon gulosus NBRC 112829.</title>
        <authorList>
            <person name="Ichikawa N."/>
            <person name="Katano-Makiyama Y."/>
            <person name="Hidaka K."/>
        </authorList>
    </citation>
    <scope>NUCLEOTIDE SEQUENCE [LARGE SCALE GENOMIC DNA]</scope>
    <source>
        <strain evidence="3 4">NBRC 112829</strain>
    </source>
</reference>
<keyword evidence="2 3" id="KW-0378">Hydrolase</keyword>
<dbReference type="Gene3D" id="3.10.129.10">
    <property type="entry name" value="Hotdog Thioesterase"/>
    <property type="match status" value="1"/>
</dbReference>
<dbReference type="EMBL" id="BAABRU010000005">
    <property type="protein sequence ID" value="GAA5527986.1"/>
    <property type="molecule type" value="Genomic_DNA"/>
</dbReference>
<dbReference type="PANTHER" id="PTHR31793:SF27">
    <property type="entry name" value="NOVEL THIOESTERASE SUPERFAMILY DOMAIN AND SAPOSIN A-TYPE DOMAIN CONTAINING PROTEIN (0610012H03RIK)"/>
    <property type="match status" value="1"/>
</dbReference>
<comment type="caution">
    <text evidence="3">The sequence shown here is derived from an EMBL/GenBank/DDBJ whole genome shotgun (WGS) entry which is preliminary data.</text>
</comment>
<evidence type="ECO:0000313" key="4">
    <source>
        <dbReference type="Proteomes" id="UP001428290"/>
    </source>
</evidence>
<accession>A0ABP9WXS2</accession>
<dbReference type="RefSeq" id="WP_345721593.1">
    <property type="nucleotide sequence ID" value="NZ_BAABRU010000005.1"/>
</dbReference>
<dbReference type="GO" id="GO:0016787">
    <property type="term" value="F:hydrolase activity"/>
    <property type="evidence" value="ECO:0007669"/>
    <property type="project" value="UniProtKB-KW"/>
</dbReference>
<dbReference type="SUPFAM" id="SSF54637">
    <property type="entry name" value="Thioesterase/thiol ester dehydrase-isomerase"/>
    <property type="match status" value="1"/>
</dbReference>
<proteinExistence type="inferred from homology"/>
<gene>
    <name evidence="3" type="ORF">Hgul01_01779</name>
</gene>
<evidence type="ECO:0000256" key="1">
    <source>
        <dbReference type="ARBA" id="ARBA00005953"/>
    </source>
</evidence>
<name>A0ABP9WXS2_9CHLR</name>
<evidence type="ECO:0000256" key="2">
    <source>
        <dbReference type="ARBA" id="ARBA00022801"/>
    </source>
</evidence>
<comment type="similarity">
    <text evidence="1">Belongs to the 4-hydroxybenzoyl-CoA thioesterase family.</text>
</comment>
<dbReference type="InterPro" id="IPR029069">
    <property type="entry name" value="HotDog_dom_sf"/>
</dbReference>
<evidence type="ECO:0000313" key="3">
    <source>
        <dbReference type="EMBL" id="GAA5527986.1"/>
    </source>
</evidence>
<keyword evidence="4" id="KW-1185">Reference proteome</keyword>